<name>A0ABY0V5C6_9ACTO</name>
<feature type="transmembrane region" description="Helical" evidence="5">
    <location>
        <begin position="213"/>
        <end position="240"/>
    </location>
</feature>
<keyword evidence="2 5" id="KW-0812">Transmembrane</keyword>
<keyword evidence="8" id="KW-1185">Reference proteome</keyword>
<evidence type="ECO:0000256" key="5">
    <source>
        <dbReference type="RuleBase" id="RU363032"/>
    </source>
</evidence>
<keyword evidence="4 5" id="KW-0472">Membrane</keyword>
<proteinExistence type="inferred from homology"/>
<dbReference type="CDD" id="cd06261">
    <property type="entry name" value="TM_PBP2"/>
    <property type="match status" value="1"/>
</dbReference>
<feature type="transmembrane region" description="Helical" evidence="5">
    <location>
        <begin position="285"/>
        <end position="307"/>
    </location>
</feature>
<evidence type="ECO:0000256" key="3">
    <source>
        <dbReference type="ARBA" id="ARBA00022989"/>
    </source>
</evidence>
<sequence>MSLEGVASVEEVAAAEKTRQRHSPTGLVYLLKRLGFYVVTAFVAVVLNFAIPRFMPGDPVVTLTRQIEQQTGTKLSAEQVQSMYSLYGDPQKNIVEQFLTYIWDVLHGEFGISVMRYPTSVGELISGALPWTVLLVGVTTLLAWLVGTALGAIVGWNPGSRLDNILTPASTLFSSFPAFWVSMVVLWVFSFQLNWFPGAGGYDPDVPFDINNFYFVMSVLRYGALPAFTLILIGFAGWLFSMRNMMVTTISEDYVTLAKAKGLPERTVLFRYAARNALLPNITNLAMAMGGIVGGVVLSEIVFTYPGIGYLLLQSILAKDYPVMQNIFLMIVFAVLIANFVADSLYVVLDPRTREN</sequence>
<dbReference type="PANTHER" id="PTHR43376">
    <property type="entry name" value="OLIGOPEPTIDE TRANSPORT SYSTEM PERMEASE PROTEIN"/>
    <property type="match status" value="1"/>
</dbReference>
<feature type="transmembrane region" description="Helical" evidence="5">
    <location>
        <begin position="128"/>
        <end position="153"/>
    </location>
</feature>
<organism evidence="7 8">
    <name type="scientific">Schaalia radingae</name>
    <dbReference type="NCBI Taxonomy" id="131110"/>
    <lineage>
        <taxon>Bacteria</taxon>
        <taxon>Bacillati</taxon>
        <taxon>Actinomycetota</taxon>
        <taxon>Actinomycetes</taxon>
        <taxon>Actinomycetales</taxon>
        <taxon>Actinomycetaceae</taxon>
        <taxon>Schaalia</taxon>
    </lineage>
</organism>
<dbReference type="Gene3D" id="1.10.3720.10">
    <property type="entry name" value="MetI-like"/>
    <property type="match status" value="1"/>
</dbReference>
<dbReference type="PANTHER" id="PTHR43376:SF1">
    <property type="entry name" value="OLIGOPEPTIDE TRANSPORT SYSTEM PERMEASE PROTEIN"/>
    <property type="match status" value="1"/>
</dbReference>
<dbReference type="Proteomes" id="UP000198976">
    <property type="component" value="Chromosome I"/>
</dbReference>
<dbReference type="RefSeq" id="WP_092648220.1">
    <property type="nucleotide sequence ID" value="NZ_LT629792.1"/>
</dbReference>
<evidence type="ECO:0000256" key="4">
    <source>
        <dbReference type="ARBA" id="ARBA00023136"/>
    </source>
</evidence>
<evidence type="ECO:0000313" key="8">
    <source>
        <dbReference type="Proteomes" id="UP000198976"/>
    </source>
</evidence>
<keyword evidence="5" id="KW-0813">Transport</keyword>
<dbReference type="SUPFAM" id="SSF161098">
    <property type="entry name" value="MetI-like"/>
    <property type="match status" value="1"/>
</dbReference>
<comment type="similarity">
    <text evidence="5">Belongs to the binding-protein-dependent transport system permease family.</text>
</comment>
<evidence type="ECO:0000256" key="2">
    <source>
        <dbReference type="ARBA" id="ARBA00022692"/>
    </source>
</evidence>
<feature type="transmembrane region" description="Helical" evidence="5">
    <location>
        <begin position="327"/>
        <end position="349"/>
    </location>
</feature>
<reference evidence="7 8" key="1">
    <citation type="submission" date="2016-10" db="EMBL/GenBank/DDBJ databases">
        <authorList>
            <person name="Varghese N."/>
            <person name="Submissions S."/>
        </authorList>
    </citation>
    <scope>NUCLEOTIDE SEQUENCE [LARGE SCALE GENOMIC DNA]</scope>
    <source>
        <strain evidence="7 8">DSM 9169</strain>
    </source>
</reference>
<dbReference type="PROSITE" id="PS50928">
    <property type="entry name" value="ABC_TM1"/>
    <property type="match status" value="1"/>
</dbReference>
<dbReference type="InterPro" id="IPR000515">
    <property type="entry name" value="MetI-like"/>
</dbReference>
<dbReference type="Pfam" id="PF00528">
    <property type="entry name" value="BPD_transp_1"/>
    <property type="match status" value="1"/>
</dbReference>
<dbReference type="InterPro" id="IPR035906">
    <property type="entry name" value="MetI-like_sf"/>
</dbReference>
<feature type="domain" description="ABC transmembrane type-1" evidence="6">
    <location>
        <begin position="129"/>
        <end position="342"/>
    </location>
</feature>
<gene>
    <name evidence="7" type="ORF">SAMN04489714_0327</name>
</gene>
<evidence type="ECO:0000259" key="6">
    <source>
        <dbReference type="PROSITE" id="PS50928"/>
    </source>
</evidence>
<feature type="transmembrane region" description="Helical" evidence="5">
    <location>
        <begin position="34"/>
        <end position="51"/>
    </location>
</feature>
<protein>
    <submittedName>
        <fullName evidence="7">Peptide/nickel transport system permease protein</fullName>
    </submittedName>
</protein>
<keyword evidence="3 5" id="KW-1133">Transmembrane helix</keyword>
<comment type="subcellular location">
    <subcellularLocation>
        <location evidence="5">Cell membrane</location>
        <topology evidence="5">Multi-pass membrane protein</topology>
    </subcellularLocation>
    <subcellularLocation>
        <location evidence="1">Membrane</location>
        <topology evidence="1">Multi-pass membrane protein</topology>
    </subcellularLocation>
</comment>
<evidence type="ECO:0000256" key="1">
    <source>
        <dbReference type="ARBA" id="ARBA00004141"/>
    </source>
</evidence>
<feature type="transmembrane region" description="Helical" evidence="5">
    <location>
        <begin position="165"/>
        <end position="193"/>
    </location>
</feature>
<dbReference type="EMBL" id="LT629792">
    <property type="protein sequence ID" value="SDT86618.1"/>
    <property type="molecule type" value="Genomic_DNA"/>
</dbReference>
<accession>A0ABY0V5C6</accession>
<evidence type="ECO:0000313" key="7">
    <source>
        <dbReference type="EMBL" id="SDT86618.1"/>
    </source>
</evidence>